<dbReference type="PANTHER" id="PTHR33709">
    <property type="entry name" value="OSJNBA0035M09.9 PROTEIN"/>
    <property type="match status" value="1"/>
</dbReference>
<accession>B9I923</accession>
<dbReference type="Proteomes" id="UP000006729">
    <property type="component" value="Chromosome 14"/>
</dbReference>
<sequence length="82" mass="9525">MLFCLEFLRQRGSPVLFYITDRKYDIRAMVKAGLGCKAVPLIVESKLVTTTRQCRTLSSHLRKWFQDRNLSAKARLLHLEEG</sequence>
<gene>
    <name evidence="1" type="ORF">POPTR_014G102900</name>
</gene>
<dbReference type="AlphaFoldDB" id="B9I923"/>
<name>B9I923_POPTR</name>
<dbReference type="EMBL" id="CM009303">
    <property type="protein sequence ID" value="PNT04039.1"/>
    <property type="molecule type" value="Genomic_DNA"/>
</dbReference>
<evidence type="ECO:0000313" key="2">
    <source>
        <dbReference type="Proteomes" id="UP000006729"/>
    </source>
</evidence>
<organism evidence="1 2">
    <name type="scientific">Populus trichocarpa</name>
    <name type="common">Western balsam poplar</name>
    <name type="synonym">Populus balsamifera subsp. trichocarpa</name>
    <dbReference type="NCBI Taxonomy" id="3694"/>
    <lineage>
        <taxon>Eukaryota</taxon>
        <taxon>Viridiplantae</taxon>
        <taxon>Streptophyta</taxon>
        <taxon>Embryophyta</taxon>
        <taxon>Tracheophyta</taxon>
        <taxon>Spermatophyta</taxon>
        <taxon>Magnoliopsida</taxon>
        <taxon>eudicotyledons</taxon>
        <taxon>Gunneridae</taxon>
        <taxon>Pentapetalae</taxon>
        <taxon>rosids</taxon>
        <taxon>fabids</taxon>
        <taxon>Malpighiales</taxon>
        <taxon>Salicaceae</taxon>
        <taxon>Saliceae</taxon>
        <taxon>Populus</taxon>
    </lineage>
</organism>
<reference evidence="1 2" key="1">
    <citation type="journal article" date="2006" name="Science">
        <title>The genome of black cottonwood, Populus trichocarpa (Torr. &amp; Gray).</title>
        <authorList>
            <person name="Tuskan G.A."/>
            <person name="Difazio S."/>
            <person name="Jansson S."/>
            <person name="Bohlmann J."/>
            <person name="Grigoriev I."/>
            <person name="Hellsten U."/>
            <person name="Putnam N."/>
            <person name="Ralph S."/>
            <person name="Rombauts S."/>
            <person name="Salamov A."/>
            <person name="Schein J."/>
            <person name="Sterck L."/>
            <person name="Aerts A."/>
            <person name="Bhalerao R.R."/>
            <person name="Bhalerao R.P."/>
            <person name="Blaudez D."/>
            <person name="Boerjan W."/>
            <person name="Brun A."/>
            <person name="Brunner A."/>
            <person name="Busov V."/>
            <person name="Campbell M."/>
            <person name="Carlson J."/>
            <person name="Chalot M."/>
            <person name="Chapman J."/>
            <person name="Chen G.L."/>
            <person name="Cooper D."/>
            <person name="Coutinho P.M."/>
            <person name="Couturier J."/>
            <person name="Covert S."/>
            <person name="Cronk Q."/>
            <person name="Cunningham R."/>
            <person name="Davis J."/>
            <person name="Degroeve S."/>
            <person name="Dejardin A."/>
            <person name="Depamphilis C."/>
            <person name="Detter J."/>
            <person name="Dirks B."/>
            <person name="Dubchak I."/>
            <person name="Duplessis S."/>
            <person name="Ehlting J."/>
            <person name="Ellis B."/>
            <person name="Gendler K."/>
            <person name="Goodstein D."/>
            <person name="Gribskov M."/>
            <person name="Grimwood J."/>
            <person name="Groover A."/>
            <person name="Gunter L."/>
            <person name="Hamberger B."/>
            <person name="Heinze B."/>
            <person name="Helariutta Y."/>
            <person name="Henrissat B."/>
            <person name="Holligan D."/>
            <person name="Holt R."/>
            <person name="Huang W."/>
            <person name="Islam-Faridi N."/>
            <person name="Jones S."/>
            <person name="Jones-Rhoades M."/>
            <person name="Jorgensen R."/>
            <person name="Joshi C."/>
            <person name="Kangasjarvi J."/>
            <person name="Karlsson J."/>
            <person name="Kelleher C."/>
            <person name="Kirkpatrick R."/>
            <person name="Kirst M."/>
            <person name="Kohler A."/>
            <person name="Kalluri U."/>
            <person name="Larimer F."/>
            <person name="Leebens-Mack J."/>
            <person name="Leple J.C."/>
            <person name="Locascio P."/>
            <person name="Lou Y."/>
            <person name="Lucas S."/>
            <person name="Martin F."/>
            <person name="Montanini B."/>
            <person name="Napoli C."/>
            <person name="Nelson D.R."/>
            <person name="Nelson C."/>
            <person name="Nieminen K."/>
            <person name="Nilsson O."/>
            <person name="Pereda V."/>
            <person name="Peter G."/>
            <person name="Philippe R."/>
            <person name="Pilate G."/>
            <person name="Poliakov A."/>
            <person name="Razumovskaya J."/>
            <person name="Richardson P."/>
            <person name="Rinaldi C."/>
            <person name="Ritland K."/>
            <person name="Rouze P."/>
            <person name="Ryaboy D."/>
            <person name="Schmutz J."/>
            <person name="Schrader J."/>
            <person name="Segerman B."/>
            <person name="Shin H."/>
            <person name="Siddiqui A."/>
            <person name="Sterky F."/>
            <person name="Terry A."/>
            <person name="Tsai C.J."/>
            <person name="Uberbacher E."/>
            <person name="Unneberg P."/>
            <person name="Vahala J."/>
            <person name="Wall K."/>
            <person name="Wessler S."/>
            <person name="Yang G."/>
            <person name="Yin T."/>
            <person name="Douglas C."/>
            <person name="Marra M."/>
            <person name="Sandberg G."/>
            <person name="Van de Peer Y."/>
            <person name="Rokhsar D."/>
        </authorList>
    </citation>
    <scope>NUCLEOTIDE SEQUENCE [LARGE SCALE GENOMIC DNA]</scope>
    <source>
        <strain evidence="2">cv. Nisqually</strain>
    </source>
</reference>
<dbReference type="InterPro" id="IPR040339">
    <property type="entry name" value="At1g16860-like"/>
</dbReference>
<evidence type="ECO:0000313" key="1">
    <source>
        <dbReference type="EMBL" id="PNT04039.1"/>
    </source>
</evidence>
<dbReference type="STRING" id="3694.B9I923"/>
<dbReference type="InParanoid" id="B9I923"/>
<keyword evidence="2" id="KW-1185">Reference proteome</keyword>
<protein>
    <submittedName>
        <fullName evidence="1">Uncharacterized protein</fullName>
    </submittedName>
</protein>
<dbReference type="PANTHER" id="PTHR33709:SF20">
    <property type="entry name" value="OS04G0541900 PROTEIN"/>
    <property type="match status" value="1"/>
</dbReference>
<proteinExistence type="predicted"/>
<dbReference type="HOGENOM" id="CLU_3053927_0_0_1"/>